<evidence type="ECO:0000256" key="1">
    <source>
        <dbReference type="SAM" id="SignalP"/>
    </source>
</evidence>
<protein>
    <submittedName>
        <fullName evidence="2">Uncharacterized protein</fullName>
    </submittedName>
</protein>
<dbReference type="AlphaFoldDB" id="A0AAN8WJ66"/>
<gene>
    <name evidence="2" type="ORF">SK128_026498</name>
</gene>
<proteinExistence type="predicted"/>
<name>A0AAN8WJ66_HALRR</name>
<feature type="signal peptide" evidence="1">
    <location>
        <begin position="1"/>
        <end position="18"/>
    </location>
</feature>
<reference evidence="2 3" key="1">
    <citation type="submission" date="2023-11" db="EMBL/GenBank/DDBJ databases">
        <title>Halocaridina rubra genome assembly.</title>
        <authorList>
            <person name="Smith C."/>
        </authorList>
    </citation>
    <scope>NUCLEOTIDE SEQUENCE [LARGE SCALE GENOMIC DNA]</scope>
    <source>
        <strain evidence="2">EP-1</strain>
        <tissue evidence="2">Whole</tissue>
    </source>
</reference>
<dbReference type="Proteomes" id="UP001381693">
    <property type="component" value="Unassembled WGS sequence"/>
</dbReference>
<dbReference type="EMBL" id="JAXCGZ010023027">
    <property type="protein sequence ID" value="KAK7018699.1"/>
    <property type="molecule type" value="Genomic_DNA"/>
</dbReference>
<accession>A0AAN8WJ66</accession>
<evidence type="ECO:0000313" key="2">
    <source>
        <dbReference type="EMBL" id="KAK7018699.1"/>
    </source>
</evidence>
<organism evidence="2 3">
    <name type="scientific">Halocaridina rubra</name>
    <name type="common">Hawaiian red shrimp</name>
    <dbReference type="NCBI Taxonomy" id="373956"/>
    <lineage>
        <taxon>Eukaryota</taxon>
        <taxon>Metazoa</taxon>
        <taxon>Ecdysozoa</taxon>
        <taxon>Arthropoda</taxon>
        <taxon>Crustacea</taxon>
        <taxon>Multicrustacea</taxon>
        <taxon>Malacostraca</taxon>
        <taxon>Eumalacostraca</taxon>
        <taxon>Eucarida</taxon>
        <taxon>Decapoda</taxon>
        <taxon>Pleocyemata</taxon>
        <taxon>Caridea</taxon>
        <taxon>Atyoidea</taxon>
        <taxon>Atyidae</taxon>
        <taxon>Halocaridina</taxon>
    </lineage>
</organism>
<comment type="caution">
    <text evidence="2">The sequence shown here is derived from an EMBL/GenBank/DDBJ whole genome shotgun (WGS) entry which is preliminary data.</text>
</comment>
<keyword evidence="1" id="KW-0732">Signal</keyword>
<keyword evidence="3" id="KW-1185">Reference proteome</keyword>
<sequence>MAWTGKQLLLAFVMVSTGSLNTLSTKLLRAIYRNCNEKHRYGIGMSIQPRLKRHLHNILQ</sequence>
<evidence type="ECO:0000313" key="3">
    <source>
        <dbReference type="Proteomes" id="UP001381693"/>
    </source>
</evidence>
<feature type="chain" id="PRO_5043049170" evidence="1">
    <location>
        <begin position="19"/>
        <end position="60"/>
    </location>
</feature>